<dbReference type="InterPro" id="IPR001608">
    <property type="entry name" value="Ala_racemase_N"/>
</dbReference>
<dbReference type="Gene3D" id="3.20.20.10">
    <property type="entry name" value="Alanine racemase"/>
    <property type="match status" value="1"/>
</dbReference>
<gene>
    <name evidence="2" type="ORF">GCM10025778_03980</name>
</gene>
<dbReference type="SUPFAM" id="SSF51419">
    <property type="entry name" value="PLP-binding barrel"/>
    <property type="match status" value="1"/>
</dbReference>
<proteinExistence type="predicted"/>
<reference evidence="3" key="1">
    <citation type="journal article" date="2019" name="Int. J. Syst. Evol. Microbiol.">
        <title>The Global Catalogue of Microorganisms (GCM) 10K type strain sequencing project: providing services to taxonomists for standard genome sequencing and annotation.</title>
        <authorList>
            <consortium name="The Broad Institute Genomics Platform"/>
            <consortium name="The Broad Institute Genome Sequencing Center for Infectious Disease"/>
            <person name="Wu L."/>
            <person name="Ma J."/>
        </authorList>
    </citation>
    <scope>NUCLEOTIDE SEQUENCE [LARGE SCALE GENOMIC DNA]</scope>
    <source>
        <strain evidence="3">JCM 18952</strain>
    </source>
</reference>
<dbReference type="PANTHER" id="PTHR28004:SF2">
    <property type="entry name" value="D-SERINE DEHYDRATASE"/>
    <property type="match status" value="1"/>
</dbReference>
<organism evidence="2 3">
    <name type="scientific">Paeniglutamicibacter antarcticus</name>
    <dbReference type="NCBI Taxonomy" id="494023"/>
    <lineage>
        <taxon>Bacteria</taxon>
        <taxon>Bacillati</taxon>
        <taxon>Actinomycetota</taxon>
        <taxon>Actinomycetes</taxon>
        <taxon>Micrococcales</taxon>
        <taxon>Micrococcaceae</taxon>
        <taxon>Paeniglutamicibacter</taxon>
    </lineage>
</organism>
<evidence type="ECO:0000313" key="3">
    <source>
        <dbReference type="Proteomes" id="UP001501257"/>
    </source>
</evidence>
<protein>
    <submittedName>
        <fullName evidence="2">Alanine racemase</fullName>
    </submittedName>
</protein>
<accession>A0ABP9TJ87</accession>
<dbReference type="Pfam" id="PF01168">
    <property type="entry name" value="Ala_racemase_N"/>
    <property type="match status" value="1"/>
</dbReference>
<evidence type="ECO:0000313" key="2">
    <source>
        <dbReference type="EMBL" id="GAA5225868.1"/>
    </source>
</evidence>
<evidence type="ECO:0000259" key="1">
    <source>
        <dbReference type="Pfam" id="PF01168"/>
    </source>
</evidence>
<dbReference type="InterPro" id="IPR029066">
    <property type="entry name" value="PLP-binding_barrel"/>
</dbReference>
<dbReference type="Proteomes" id="UP001501257">
    <property type="component" value="Unassembled WGS sequence"/>
</dbReference>
<feature type="domain" description="Alanine racemase N-terminal" evidence="1">
    <location>
        <begin position="40"/>
        <end position="230"/>
    </location>
</feature>
<keyword evidence="3" id="KW-1185">Reference proteome</keyword>
<sequence length="409" mass="42628">MPTRSVAPTSRHAASRECFAAYDNALAEAGMLSRPVGLLDLGDFDANASDLAHRAAPKPIRVASKSLRIRAAVQRALNHPGYSGVLAFSLYEAIWLAESGITDVVVGYPCTDPVALRALAASETALEQVTLMVDDTAQLDAIDAAAPNHPPIQVAVELDAAYRPVRGVALGAARSPLRTAAEVVSLGSAIIRRPNLRLTGMMAYEGQIAGVPNASRGPRGMLVRAIQRASARDIRERRAQSVAALGALADLRFVNGGGTGSLESTAAEPAITEVAAGSGLMGPGLFDGYRGFRPHPALHFGLQVVRRPGPDTVTVHGGGWIASGPAGSDRLPAISWPTGLRFRGAEGPGEVQTPLIGAAAAGLGLGDTVYFRHAKAGELAEHLNEVAVYSSGRVIDCWATYRGEGKAFL</sequence>
<dbReference type="EMBL" id="BAABLK010000006">
    <property type="protein sequence ID" value="GAA5225868.1"/>
    <property type="molecule type" value="Genomic_DNA"/>
</dbReference>
<comment type="caution">
    <text evidence="2">The sequence shown here is derived from an EMBL/GenBank/DDBJ whole genome shotgun (WGS) entry which is preliminary data.</text>
</comment>
<name>A0ABP9TJ87_9MICC</name>
<dbReference type="InterPro" id="IPR051466">
    <property type="entry name" value="D-amino_acid_metab_enzyme"/>
</dbReference>
<dbReference type="PANTHER" id="PTHR28004">
    <property type="entry name" value="ZGC:162816-RELATED"/>
    <property type="match status" value="1"/>
</dbReference>